<dbReference type="EMBL" id="BAAAPF010000437">
    <property type="protein sequence ID" value="GAA1509213.1"/>
    <property type="molecule type" value="Genomic_DNA"/>
</dbReference>
<sequence length="200" mass="21461">MSSENSTNADVYAVMKECAEEAARIARGVRPEQLDGPTPCADWDVRTLVNHWVAFTSHGLEHRALRTPLPEELPKRDFAAEPGWADAYAAQLDRAVAAWAAPAVWEGDVDLGFLSMAAPEVAAVIAKEMAVHGWDVARATGQEYRASAGVAALVLRVAEDHGEMYRKYDGFAEAVSVPADAPPFDRALAATGRDPQFGAG</sequence>
<evidence type="ECO:0000259" key="1">
    <source>
        <dbReference type="Pfam" id="PF11716"/>
    </source>
</evidence>
<dbReference type="InterPro" id="IPR017517">
    <property type="entry name" value="Maleyloyr_isom"/>
</dbReference>
<keyword evidence="3" id="KW-1185">Reference proteome</keyword>
<dbReference type="SUPFAM" id="SSF109854">
    <property type="entry name" value="DinB/YfiT-like putative metalloenzymes"/>
    <property type="match status" value="1"/>
</dbReference>
<proteinExistence type="predicted"/>
<dbReference type="Proteomes" id="UP001500443">
    <property type="component" value="Unassembled WGS sequence"/>
</dbReference>
<dbReference type="NCBIfam" id="TIGR03086">
    <property type="entry name" value="TIGR03086 family metal-binding protein"/>
    <property type="match status" value="1"/>
</dbReference>
<dbReference type="Pfam" id="PF11716">
    <property type="entry name" value="MDMPI_N"/>
    <property type="match status" value="1"/>
</dbReference>
<gene>
    <name evidence="2" type="ORF">GCM10009802_64180</name>
</gene>
<evidence type="ECO:0000313" key="2">
    <source>
        <dbReference type="EMBL" id="GAA1509213.1"/>
    </source>
</evidence>
<organism evidence="2 3">
    <name type="scientific">Streptomyces synnematoformans</name>
    <dbReference type="NCBI Taxonomy" id="415721"/>
    <lineage>
        <taxon>Bacteria</taxon>
        <taxon>Bacillati</taxon>
        <taxon>Actinomycetota</taxon>
        <taxon>Actinomycetes</taxon>
        <taxon>Kitasatosporales</taxon>
        <taxon>Streptomycetaceae</taxon>
        <taxon>Streptomyces</taxon>
    </lineage>
</organism>
<protein>
    <submittedName>
        <fullName evidence="2">TIGR03086 family metal-binding protein</fullName>
    </submittedName>
</protein>
<dbReference type="RefSeq" id="WP_344295169.1">
    <property type="nucleotide sequence ID" value="NZ_BAAAPF010000437.1"/>
</dbReference>
<comment type="caution">
    <text evidence="2">The sequence shown here is derived from an EMBL/GenBank/DDBJ whole genome shotgun (WGS) entry which is preliminary data.</text>
</comment>
<reference evidence="2 3" key="1">
    <citation type="journal article" date="2019" name="Int. J. Syst. Evol. Microbiol.">
        <title>The Global Catalogue of Microorganisms (GCM) 10K type strain sequencing project: providing services to taxonomists for standard genome sequencing and annotation.</title>
        <authorList>
            <consortium name="The Broad Institute Genomics Platform"/>
            <consortium name="The Broad Institute Genome Sequencing Center for Infectious Disease"/>
            <person name="Wu L."/>
            <person name="Ma J."/>
        </authorList>
    </citation>
    <scope>NUCLEOTIDE SEQUENCE [LARGE SCALE GENOMIC DNA]</scope>
    <source>
        <strain evidence="2 3">JCM 15481</strain>
    </source>
</reference>
<dbReference type="InterPro" id="IPR024344">
    <property type="entry name" value="MDMPI_metal-binding"/>
</dbReference>
<dbReference type="InterPro" id="IPR034660">
    <property type="entry name" value="DinB/YfiT-like"/>
</dbReference>
<name>A0ABN2A1D2_9ACTN</name>
<accession>A0ABN2A1D2</accession>
<evidence type="ECO:0000313" key="3">
    <source>
        <dbReference type="Proteomes" id="UP001500443"/>
    </source>
</evidence>
<dbReference type="Gene3D" id="1.20.120.450">
    <property type="entry name" value="dinb family like domain"/>
    <property type="match status" value="1"/>
</dbReference>
<feature type="domain" description="Mycothiol-dependent maleylpyruvate isomerase metal-binding" evidence="1">
    <location>
        <begin position="17"/>
        <end position="137"/>
    </location>
</feature>
<dbReference type="InterPro" id="IPR017520">
    <property type="entry name" value="CHP03086"/>
</dbReference>
<dbReference type="NCBIfam" id="TIGR03083">
    <property type="entry name" value="maleylpyruvate isomerase family mycothiol-dependent enzyme"/>
    <property type="match status" value="1"/>
</dbReference>